<gene>
    <name evidence="1" type="ORF">GOBAR_AA17248</name>
</gene>
<proteinExistence type="predicted"/>
<dbReference type="AlphaFoldDB" id="A0A2P5XJ90"/>
<protein>
    <submittedName>
        <fullName evidence="1">Uncharacterized protein</fullName>
    </submittedName>
</protein>
<sequence>MKPPHELDDGWVVVEMVGPMTWKDIISNVILVLLLGGLDKAVLKREPEVPSKSSHIGLDRDDSSPMSLRLMADGEGNEVGKVEDVPVRHAPQEIGVVSVDDTGALSPSYQSVGQDDVIVEVCHDDLKMEGRAEFHCELEVFRLDDLKEEPLQFSRQEGSDRVSHLNLFKCSPVNAAAHT</sequence>
<name>A0A2P5XJ90_GOSBA</name>
<accession>A0A2P5XJ90</accession>
<evidence type="ECO:0000313" key="2">
    <source>
        <dbReference type="Proteomes" id="UP000239757"/>
    </source>
</evidence>
<dbReference type="Proteomes" id="UP000239757">
    <property type="component" value="Unassembled WGS sequence"/>
</dbReference>
<organism evidence="1 2">
    <name type="scientific">Gossypium barbadense</name>
    <name type="common">Sea Island cotton</name>
    <name type="synonym">Hibiscus barbadensis</name>
    <dbReference type="NCBI Taxonomy" id="3634"/>
    <lineage>
        <taxon>Eukaryota</taxon>
        <taxon>Viridiplantae</taxon>
        <taxon>Streptophyta</taxon>
        <taxon>Embryophyta</taxon>
        <taxon>Tracheophyta</taxon>
        <taxon>Spermatophyta</taxon>
        <taxon>Magnoliopsida</taxon>
        <taxon>eudicotyledons</taxon>
        <taxon>Gunneridae</taxon>
        <taxon>Pentapetalae</taxon>
        <taxon>rosids</taxon>
        <taxon>malvids</taxon>
        <taxon>Malvales</taxon>
        <taxon>Malvaceae</taxon>
        <taxon>Malvoideae</taxon>
        <taxon>Gossypium</taxon>
    </lineage>
</organism>
<evidence type="ECO:0000313" key="1">
    <source>
        <dbReference type="EMBL" id="PPS03418.1"/>
    </source>
</evidence>
<dbReference type="EMBL" id="KZ664753">
    <property type="protein sequence ID" value="PPS03418.1"/>
    <property type="molecule type" value="Genomic_DNA"/>
</dbReference>
<reference evidence="1 2" key="1">
    <citation type="submission" date="2015-01" db="EMBL/GenBank/DDBJ databases">
        <title>Genome of allotetraploid Gossypium barbadense reveals genomic plasticity and fiber elongation in cotton evolution.</title>
        <authorList>
            <person name="Chen X."/>
            <person name="Liu X."/>
            <person name="Zhao B."/>
            <person name="Zheng H."/>
            <person name="Hu Y."/>
            <person name="Lu G."/>
            <person name="Yang C."/>
            <person name="Chen J."/>
            <person name="Shan C."/>
            <person name="Zhang L."/>
            <person name="Zhou Y."/>
            <person name="Wang L."/>
            <person name="Guo W."/>
            <person name="Bai Y."/>
            <person name="Ruan J."/>
            <person name="Shangguan X."/>
            <person name="Mao Y."/>
            <person name="Jiang J."/>
            <person name="Zhu Y."/>
            <person name="Lei J."/>
            <person name="Kang H."/>
            <person name="Chen S."/>
            <person name="He X."/>
            <person name="Wang R."/>
            <person name="Wang Y."/>
            <person name="Chen J."/>
            <person name="Wang L."/>
            <person name="Yu S."/>
            <person name="Wang B."/>
            <person name="Wei J."/>
            <person name="Song S."/>
            <person name="Lu X."/>
            <person name="Gao Z."/>
            <person name="Gu W."/>
            <person name="Deng X."/>
            <person name="Ma D."/>
            <person name="Wang S."/>
            <person name="Liang W."/>
            <person name="Fang L."/>
            <person name="Cai C."/>
            <person name="Zhu X."/>
            <person name="Zhou B."/>
            <person name="Zhang Y."/>
            <person name="Chen Z."/>
            <person name="Xu S."/>
            <person name="Zhu R."/>
            <person name="Wang S."/>
            <person name="Zhang T."/>
            <person name="Zhao G."/>
        </authorList>
    </citation>
    <scope>NUCLEOTIDE SEQUENCE [LARGE SCALE GENOMIC DNA]</scope>
    <source>
        <strain evidence="2">cv. Xinhai21</strain>
        <tissue evidence="1">Leaf</tissue>
    </source>
</reference>